<gene>
    <name evidence="4" type="ORF">VNO78_26690</name>
</gene>
<evidence type="ECO:0000256" key="1">
    <source>
        <dbReference type="RuleBase" id="RU361155"/>
    </source>
</evidence>
<dbReference type="Gene3D" id="3.40.50.300">
    <property type="entry name" value="P-loop containing nucleotide triphosphate hydrolases"/>
    <property type="match status" value="1"/>
</dbReference>
<keyword evidence="2" id="KW-1133">Transmembrane helix</keyword>
<evidence type="ECO:0000313" key="4">
    <source>
        <dbReference type="EMBL" id="KAK7386452.1"/>
    </source>
</evidence>
<dbReference type="SUPFAM" id="SSF52540">
    <property type="entry name" value="P-loop containing nucleoside triphosphate hydrolases"/>
    <property type="match status" value="1"/>
</dbReference>
<sequence length="415" mass="47245">MRGGREKGVAVDVLGKLNVGAWESIHWGRREGQNRVAIWHDQGLGKALAFVPQLKQVLAPSLSFASSGTTMILKDIMCFFNKDILVIKPPKKSPLLLRMSVLIFSMACGVFICSVCLKQISSHARTMLMELQIEKPSLTRLNLTDGVPLLHYPKPVSFNRSECAGNPVRFFAILSNQRSGSGWFETLLNSHINVSSNGEIFSVRERRVNVSTIVQTLDKVYNLDWLSSASKNECSAAVGLKWMLNQGLMEHPKEVADYFSRNNVSVIFLFRRNLLRRMVSMLANSYDRYAKLLSGTHKSHVHSTEEAETLSKYKPTINSTSLLDDLKDMEMRTAKALEYFNITRHMILFYEDLIRNRTKLKDVQEFLGLPQMELKSRQVKIHRGPLSYNIKNWDDVNRTLKGTVYESFLQADYSS</sequence>
<dbReference type="PANTHER" id="PTHR32175:SF20">
    <property type="entry name" value="SULFOTRANSFERASE"/>
    <property type="match status" value="1"/>
</dbReference>
<dbReference type="PANTHER" id="PTHR32175">
    <property type="entry name" value="PROTEIN, PUTATIVE, EXPRESSED-RELATED"/>
    <property type="match status" value="1"/>
</dbReference>
<reference evidence="4 5" key="1">
    <citation type="submission" date="2024-01" db="EMBL/GenBank/DDBJ databases">
        <title>The genomes of 5 underutilized Papilionoideae crops provide insights into root nodulation and disease resistanc.</title>
        <authorList>
            <person name="Jiang F."/>
        </authorList>
    </citation>
    <scope>NUCLEOTIDE SEQUENCE [LARGE SCALE GENOMIC DNA]</scope>
    <source>
        <strain evidence="4">DUOXIRENSHENG_FW03</strain>
        <tissue evidence="4">Leaves</tissue>
    </source>
</reference>
<feature type="domain" description="Sulfotransferase" evidence="3">
    <location>
        <begin position="173"/>
        <end position="372"/>
    </location>
</feature>
<dbReference type="InterPro" id="IPR027417">
    <property type="entry name" value="P-loop_NTPase"/>
</dbReference>
<dbReference type="GO" id="GO:0008146">
    <property type="term" value="F:sulfotransferase activity"/>
    <property type="evidence" value="ECO:0007669"/>
    <property type="project" value="InterPro"/>
</dbReference>
<keyword evidence="1" id="KW-0808">Transferase</keyword>
<dbReference type="Proteomes" id="UP001386955">
    <property type="component" value="Unassembled WGS sequence"/>
</dbReference>
<dbReference type="Pfam" id="PF00685">
    <property type="entry name" value="Sulfotransfer_1"/>
    <property type="match status" value="1"/>
</dbReference>
<proteinExistence type="inferred from homology"/>
<accession>A0AAN9S062</accession>
<keyword evidence="2" id="KW-0812">Transmembrane</keyword>
<name>A0AAN9S062_PSOTE</name>
<dbReference type="EC" id="2.8.2.-" evidence="1"/>
<feature type="transmembrane region" description="Helical" evidence="2">
    <location>
        <begin position="95"/>
        <end position="117"/>
    </location>
</feature>
<dbReference type="EMBL" id="JAYMYS010000007">
    <property type="protein sequence ID" value="KAK7386452.1"/>
    <property type="molecule type" value="Genomic_DNA"/>
</dbReference>
<comment type="similarity">
    <text evidence="1">Belongs to the sulfotransferase 1 family.</text>
</comment>
<keyword evidence="2" id="KW-0472">Membrane</keyword>
<evidence type="ECO:0000259" key="3">
    <source>
        <dbReference type="Pfam" id="PF00685"/>
    </source>
</evidence>
<evidence type="ECO:0000256" key="2">
    <source>
        <dbReference type="SAM" id="Phobius"/>
    </source>
</evidence>
<keyword evidence="5" id="KW-1185">Reference proteome</keyword>
<dbReference type="InterPro" id="IPR000863">
    <property type="entry name" value="Sulfotransferase_dom"/>
</dbReference>
<comment type="caution">
    <text evidence="4">The sequence shown here is derived from an EMBL/GenBank/DDBJ whole genome shotgun (WGS) entry which is preliminary data.</text>
</comment>
<organism evidence="4 5">
    <name type="scientific">Psophocarpus tetragonolobus</name>
    <name type="common">Winged bean</name>
    <name type="synonym">Dolichos tetragonolobus</name>
    <dbReference type="NCBI Taxonomy" id="3891"/>
    <lineage>
        <taxon>Eukaryota</taxon>
        <taxon>Viridiplantae</taxon>
        <taxon>Streptophyta</taxon>
        <taxon>Embryophyta</taxon>
        <taxon>Tracheophyta</taxon>
        <taxon>Spermatophyta</taxon>
        <taxon>Magnoliopsida</taxon>
        <taxon>eudicotyledons</taxon>
        <taxon>Gunneridae</taxon>
        <taxon>Pentapetalae</taxon>
        <taxon>rosids</taxon>
        <taxon>fabids</taxon>
        <taxon>Fabales</taxon>
        <taxon>Fabaceae</taxon>
        <taxon>Papilionoideae</taxon>
        <taxon>50 kb inversion clade</taxon>
        <taxon>NPAAA clade</taxon>
        <taxon>indigoferoid/millettioid clade</taxon>
        <taxon>Phaseoleae</taxon>
        <taxon>Psophocarpus</taxon>
    </lineage>
</organism>
<dbReference type="InterPro" id="IPR052796">
    <property type="entry name" value="Nod_factor_sulfotransferase"/>
</dbReference>
<dbReference type="AlphaFoldDB" id="A0AAN9S062"/>
<protein>
    <recommendedName>
        <fullName evidence="1">Sulfotransferase</fullName>
        <ecNumber evidence="1">2.8.2.-</ecNumber>
    </recommendedName>
</protein>
<evidence type="ECO:0000313" key="5">
    <source>
        <dbReference type="Proteomes" id="UP001386955"/>
    </source>
</evidence>